<dbReference type="Gene3D" id="2.40.50.100">
    <property type="match status" value="1"/>
</dbReference>
<proteinExistence type="inferred from homology"/>
<dbReference type="InterPro" id="IPR000089">
    <property type="entry name" value="Biotin_lipoyl"/>
</dbReference>
<evidence type="ECO:0000256" key="6">
    <source>
        <dbReference type="RuleBase" id="RU003423"/>
    </source>
</evidence>
<evidence type="ECO:0000259" key="8">
    <source>
        <dbReference type="Pfam" id="PF00198"/>
    </source>
</evidence>
<evidence type="ECO:0000256" key="1">
    <source>
        <dbReference type="ARBA" id="ARBA00001938"/>
    </source>
</evidence>
<evidence type="ECO:0000256" key="7">
    <source>
        <dbReference type="SAM" id="MobiDB-lite"/>
    </source>
</evidence>
<dbReference type="RefSeq" id="WP_015191702.1">
    <property type="nucleotide sequence ID" value="NC_019748.1"/>
</dbReference>
<dbReference type="InterPro" id="IPR001078">
    <property type="entry name" value="2-oxoacid_DH_actylTfrase"/>
</dbReference>
<dbReference type="PANTHER" id="PTHR43178:SF5">
    <property type="entry name" value="LIPOAMIDE ACYLTRANSFERASE COMPONENT OF BRANCHED-CHAIN ALPHA-KETO ACID DEHYDROGENASE COMPLEX, MITOCHONDRIAL"/>
    <property type="match status" value="1"/>
</dbReference>
<dbReference type="GO" id="GO:0031405">
    <property type="term" value="F:lipoic acid binding"/>
    <property type="evidence" value="ECO:0007669"/>
    <property type="project" value="TreeGrafter"/>
</dbReference>
<evidence type="ECO:0000256" key="5">
    <source>
        <dbReference type="ARBA" id="ARBA00023315"/>
    </source>
</evidence>
<dbReference type="HOGENOM" id="CLU_016733_0_1_3"/>
<dbReference type="OrthoDB" id="9805770at2"/>
<dbReference type="EMBL" id="CP003653">
    <property type="protein sequence ID" value="AFZ34029.1"/>
    <property type="molecule type" value="Genomic_DNA"/>
</dbReference>
<evidence type="ECO:0000256" key="3">
    <source>
        <dbReference type="ARBA" id="ARBA00022679"/>
    </source>
</evidence>
<dbReference type="CDD" id="cd06849">
    <property type="entry name" value="lipoyl_domain"/>
    <property type="match status" value="1"/>
</dbReference>
<evidence type="ECO:0000313" key="11">
    <source>
        <dbReference type="Proteomes" id="UP000010473"/>
    </source>
</evidence>
<accession>K9XPK2</accession>
<evidence type="ECO:0000256" key="4">
    <source>
        <dbReference type="ARBA" id="ARBA00022823"/>
    </source>
</evidence>
<comment type="cofactor">
    <cofactor evidence="1 6">
        <name>(R)-lipoate</name>
        <dbReference type="ChEBI" id="CHEBI:83088"/>
    </cofactor>
</comment>
<organism evidence="10 11">
    <name type="scientific">Stanieria cyanosphaera (strain ATCC 29371 / PCC 7437)</name>
    <dbReference type="NCBI Taxonomy" id="111780"/>
    <lineage>
        <taxon>Bacteria</taxon>
        <taxon>Bacillati</taxon>
        <taxon>Cyanobacteriota</taxon>
        <taxon>Cyanophyceae</taxon>
        <taxon>Pleurocapsales</taxon>
        <taxon>Dermocarpellaceae</taxon>
        <taxon>Stanieria</taxon>
    </lineage>
</organism>
<dbReference type="KEGG" id="scs:Sta7437_0420"/>
<keyword evidence="5 6" id="KW-0012">Acyltransferase</keyword>
<evidence type="ECO:0000313" key="10">
    <source>
        <dbReference type="EMBL" id="AFZ34029.1"/>
    </source>
</evidence>
<feature type="region of interest" description="Disordered" evidence="7">
    <location>
        <begin position="181"/>
        <end position="200"/>
    </location>
</feature>
<dbReference type="EC" id="2.3.1.-" evidence="6"/>
<dbReference type="SUPFAM" id="SSF52777">
    <property type="entry name" value="CoA-dependent acyltransferases"/>
    <property type="match status" value="1"/>
</dbReference>
<dbReference type="Pfam" id="PF00364">
    <property type="entry name" value="Biotin_lipoyl"/>
    <property type="match status" value="1"/>
</dbReference>
<keyword evidence="11" id="KW-1185">Reference proteome</keyword>
<dbReference type="Gene3D" id="3.30.559.10">
    <property type="entry name" value="Chloramphenicol acetyltransferase-like domain"/>
    <property type="match status" value="1"/>
</dbReference>
<sequence length="469" mass="51558">MKQEILVPRVNTNDNEVELVHWYVEDKQFVEVGQEIADVESSKAVMSIESEASGYIVTSAKVGDSIRVGAPLATIYTELAELEADLNGDRVVESSPSVGEPIFESVVNNGAVSTELDLADIRKPERDLVTTTAKPSFGFTRFSPSAKEYLKQHNLDASQFEGMGLVSVEAIEQILGKKSKPITPANGDRSNTVITTTPTNNNLRSEKVSKAKQIEINLLSAGQAGGINSFLTVQFNSAAIRQTLVETGSLNGQILPLILFEFSRLLEEYPVFNAYYEAGRIYYYDRIDIGLAMDLGKGLKVPILRNSNLLSPVEIQDKVTNYATQYLDNRLDPVDLIGGTVTVTDLSNEGILHFQPLLNQNQAIILGIGGDSSIEGYPLTLTVVFDHRLSAGREVASFLNELKKRLLSYALSNLPETQKLAKTKNVQCSKCLIDLHSLYQKYGSEALMQLHINEQGETDYICHVCLGGF</sequence>
<dbReference type="SUPFAM" id="SSF51230">
    <property type="entry name" value="Single hybrid motif"/>
    <property type="match status" value="1"/>
</dbReference>
<gene>
    <name evidence="10" type="ordered locus">Sta7437_0420</name>
</gene>
<protein>
    <recommendedName>
        <fullName evidence="6">Dihydrolipoamide acetyltransferase component of pyruvate dehydrogenase complex</fullName>
        <ecNumber evidence="6">2.3.1.-</ecNumber>
    </recommendedName>
</protein>
<dbReference type="STRING" id="111780.Sta7437_0420"/>
<dbReference type="Proteomes" id="UP000010473">
    <property type="component" value="Chromosome"/>
</dbReference>
<evidence type="ECO:0000259" key="9">
    <source>
        <dbReference type="Pfam" id="PF00364"/>
    </source>
</evidence>
<reference evidence="11" key="1">
    <citation type="journal article" date="2013" name="Proc. Natl. Acad. Sci. U.S.A.">
        <title>Improving the coverage of the cyanobacterial phylum using diversity-driven genome sequencing.</title>
        <authorList>
            <person name="Shih P.M."/>
            <person name="Wu D."/>
            <person name="Latifi A."/>
            <person name="Axen S.D."/>
            <person name="Fewer D.P."/>
            <person name="Talla E."/>
            <person name="Calteau A."/>
            <person name="Cai F."/>
            <person name="Tandeau de Marsac N."/>
            <person name="Rippka R."/>
            <person name="Herdman M."/>
            <person name="Sivonen K."/>
            <person name="Coursin T."/>
            <person name="Laurent T."/>
            <person name="Goodwin L."/>
            <person name="Nolan M."/>
            <person name="Davenport K.W."/>
            <person name="Han C.S."/>
            <person name="Rubin E.M."/>
            <person name="Eisen J.A."/>
            <person name="Woyke T."/>
            <person name="Gugger M."/>
            <person name="Kerfeld C.A."/>
        </authorList>
    </citation>
    <scope>NUCLEOTIDE SEQUENCE [LARGE SCALE GENOMIC DNA]</scope>
    <source>
        <strain evidence="11">ATCC 29371 / PCC 7437</strain>
    </source>
</reference>
<feature type="domain" description="Lipoyl-binding" evidence="9">
    <location>
        <begin position="4"/>
        <end position="75"/>
    </location>
</feature>
<dbReference type="GO" id="GO:0005737">
    <property type="term" value="C:cytoplasm"/>
    <property type="evidence" value="ECO:0007669"/>
    <property type="project" value="TreeGrafter"/>
</dbReference>
<dbReference type="eggNOG" id="COG0508">
    <property type="taxonomic scope" value="Bacteria"/>
</dbReference>
<dbReference type="AlphaFoldDB" id="K9XPK2"/>
<name>K9XPK2_STAC7</name>
<keyword evidence="3 6" id="KW-0808">Transferase</keyword>
<dbReference type="GO" id="GO:0016407">
    <property type="term" value="F:acetyltransferase activity"/>
    <property type="evidence" value="ECO:0007669"/>
    <property type="project" value="TreeGrafter"/>
</dbReference>
<feature type="domain" description="2-oxoacid dehydrogenase acyltransferase catalytic" evidence="8">
    <location>
        <begin position="249"/>
        <end position="408"/>
    </location>
</feature>
<dbReference type="InterPro" id="IPR023213">
    <property type="entry name" value="CAT-like_dom_sf"/>
</dbReference>
<feature type="compositionally biased region" description="Low complexity" evidence="7">
    <location>
        <begin position="191"/>
        <end position="200"/>
    </location>
</feature>
<dbReference type="InterPro" id="IPR050743">
    <property type="entry name" value="2-oxoacid_DH_E2_comp"/>
</dbReference>
<dbReference type="Pfam" id="PF00198">
    <property type="entry name" value="2-oxoacid_dh"/>
    <property type="match status" value="1"/>
</dbReference>
<comment type="similarity">
    <text evidence="2 6">Belongs to the 2-oxoacid dehydrogenase family.</text>
</comment>
<dbReference type="InterPro" id="IPR011053">
    <property type="entry name" value="Single_hybrid_motif"/>
</dbReference>
<keyword evidence="4 6" id="KW-0450">Lipoyl</keyword>
<dbReference type="PANTHER" id="PTHR43178">
    <property type="entry name" value="DIHYDROLIPOAMIDE ACETYLTRANSFERASE COMPONENT OF PYRUVATE DEHYDROGENASE COMPLEX"/>
    <property type="match status" value="1"/>
</dbReference>
<evidence type="ECO:0000256" key="2">
    <source>
        <dbReference type="ARBA" id="ARBA00007317"/>
    </source>
</evidence>